<dbReference type="GO" id="GO:0046872">
    <property type="term" value="F:metal ion binding"/>
    <property type="evidence" value="ECO:0007669"/>
    <property type="project" value="UniProtKB-KW"/>
</dbReference>
<dbReference type="InterPro" id="IPR014349">
    <property type="entry name" value="Rieske_Fe-S_prot"/>
</dbReference>
<feature type="domain" description="Rieske" evidence="7">
    <location>
        <begin position="42"/>
        <end position="138"/>
    </location>
</feature>
<dbReference type="Gene3D" id="2.102.10.10">
    <property type="entry name" value="Rieske [2Fe-2S] iron-sulphur domain"/>
    <property type="match status" value="1"/>
</dbReference>
<evidence type="ECO:0000313" key="8">
    <source>
        <dbReference type="EMBL" id="PQV64952.1"/>
    </source>
</evidence>
<evidence type="ECO:0000256" key="1">
    <source>
        <dbReference type="ARBA" id="ARBA00022714"/>
    </source>
</evidence>
<keyword evidence="4" id="KW-0411">Iron-sulfur</keyword>
<dbReference type="InParanoid" id="A0A2S8SVY6"/>
<evidence type="ECO:0000256" key="4">
    <source>
        <dbReference type="ARBA" id="ARBA00023014"/>
    </source>
</evidence>
<keyword evidence="2" id="KW-0479">Metal-binding</keyword>
<dbReference type="PRINTS" id="PR00162">
    <property type="entry name" value="RIESKE"/>
</dbReference>
<dbReference type="Proteomes" id="UP000237684">
    <property type="component" value="Unassembled WGS sequence"/>
</dbReference>
<accession>A0A2S8SVY6</accession>
<dbReference type="EMBL" id="NIGF01000003">
    <property type="protein sequence ID" value="PQV64952.1"/>
    <property type="molecule type" value="Genomic_DNA"/>
</dbReference>
<proteinExistence type="predicted"/>
<evidence type="ECO:0000256" key="3">
    <source>
        <dbReference type="ARBA" id="ARBA00023004"/>
    </source>
</evidence>
<evidence type="ECO:0000256" key="5">
    <source>
        <dbReference type="ARBA" id="ARBA00023157"/>
    </source>
</evidence>
<dbReference type="InterPro" id="IPR005805">
    <property type="entry name" value="Rieske_Fe-S_prot_C"/>
</dbReference>
<comment type="caution">
    <text evidence="8">The sequence shown here is derived from an EMBL/GenBank/DDBJ whole genome shotgun (WGS) entry which is preliminary data.</text>
</comment>
<dbReference type="InterPro" id="IPR006311">
    <property type="entry name" value="TAT_signal"/>
</dbReference>
<dbReference type="PANTHER" id="PTHR10134">
    <property type="entry name" value="CYTOCHROME B-C1 COMPLEX SUBUNIT RIESKE, MITOCHONDRIAL"/>
    <property type="match status" value="1"/>
</dbReference>
<protein>
    <submittedName>
        <fullName evidence="8">Cytochrome b6-f complex iron-sulfur subunit</fullName>
    </submittedName>
</protein>
<dbReference type="CDD" id="cd03467">
    <property type="entry name" value="Rieske"/>
    <property type="match status" value="1"/>
</dbReference>
<evidence type="ECO:0000256" key="2">
    <source>
        <dbReference type="ARBA" id="ARBA00022723"/>
    </source>
</evidence>
<name>A0A2S8SVY6_9BACT</name>
<comment type="cofactor">
    <cofactor evidence="6">
        <name>[2Fe-2S] cluster</name>
        <dbReference type="ChEBI" id="CHEBI:190135"/>
    </cofactor>
</comment>
<sequence length="141" mass="14526">MNSFTRRRFLESSAAVLGVAIVGCNSKEAAAPQSRTGADGSVVLTGLGALESGKALVFTFPNGEPGLAFKTASGQSGAVSAKCTHQGCTVEWSGDSQNPLHCPCHNSNFALDGKVLSGPAKAPLQHYSLAQNGEEIVLRPL</sequence>
<dbReference type="OrthoDB" id="9767869at2"/>
<dbReference type="RefSeq" id="WP_105482821.1">
    <property type="nucleotide sequence ID" value="NZ_NIGF01000003.1"/>
</dbReference>
<keyword evidence="3" id="KW-0408">Iron</keyword>
<gene>
    <name evidence="8" type="ORF">B1R32_103220</name>
</gene>
<evidence type="ECO:0000256" key="6">
    <source>
        <dbReference type="ARBA" id="ARBA00034078"/>
    </source>
</evidence>
<keyword evidence="1" id="KW-0001">2Fe-2S</keyword>
<dbReference type="InterPro" id="IPR017941">
    <property type="entry name" value="Rieske_2Fe-2S"/>
</dbReference>
<dbReference type="PROSITE" id="PS51296">
    <property type="entry name" value="RIESKE"/>
    <property type="match status" value="1"/>
</dbReference>
<dbReference type="GO" id="GO:0051537">
    <property type="term" value="F:2 iron, 2 sulfur cluster binding"/>
    <property type="evidence" value="ECO:0007669"/>
    <property type="project" value="UniProtKB-KW"/>
</dbReference>
<dbReference type="SUPFAM" id="SSF50022">
    <property type="entry name" value="ISP domain"/>
    <property type="match status" value="1"/>
</dbReference>
<dbReference type="InterPro" id="IPR036922">
    <property type="entry name" value="Rieske_2Fe-2S_sf"/>
</dbReference>
<evidence type="ECO:0000259" key="7">
    <source>
        <dbReference type="PROSITE" id="PS51296"/>
    </source>
</evidence>
<dbReference type="Pfam" id="PF00355">
    <property type="entry name" value="Rieske"/>
    <property type="match status" value="1"/>
</dbReference>
<organism evidence="8 9">
    <name type="scientific">Abditibacterium utsteinense</name>
    <dbReference type="NCBI Taxonomy" id="1960156"/>
    <lineage>
        <taxon>Bacteria</taxon>
        <taxon>Pseudomonadati</taxon>
        <taxon>Abditibacteriota</taxon>
        <taxon>Abditibacteriia</taxon>
        <taxon>Abditibacteriales</taxon>
        <taxon>Abditibacteriaceae</taxon>
        <taxon>Abditibacterium</taxon>
    </lineage>
</organism>
<evidence type="ECO:0000313" key="9">
    <source>
        <dbReference type="Proteomes" id="UP000237684"/>
    </source>
</evidence>
<reference evidence="8 9" key="1">
    <citation type="journal article" date="2018" name="Syst. Appl. Microbiol.">
        <title>Abditibacterium utsteinense sp. nov., the first cultivated member of candidate phylum FBP, isolated from ice-free Antarctic soil samples.</title>
        <authorList>
            <person name="Tahon G."/>
            <person name="Tytgat B."/>
            <person name="Lebbe L."/>
            <person name="Carlier A."/>
            <person name="Willems A."/>
        </authorList>
    </citation>
    <scope>NUCLEOTIDE SEQUENCE [LARGE SCALE GENOMIC DNA]</scope>
    <source>
        <strain evidence="8 9">LMG 29911</strain>
    </source>
</reference>
<dbReference type="PROSITE" id="PS51318">
    <property type="entry name" value="TAT"/>
    <property type="match status" value="1"/>
</dbReference>
<dbReference type="AlphaFoldDB" id="A0A2S8SVY6"/>
<keyword evidence="9" id="KW-1185">Reference proteome</keyword>
<dbReference type="GO" id="GO:0016020">
    <property type="term" value="C:membrane"/>
    <property type="evidence" value="ECO:0007669"/>
    <property type="project" value="InterPro"/>
</dbReference>
<keyword evidence="5" id="KW-1015">Disulfide bond</keyword>
<dbReference type="PROSITE" id="PS51257">
    <property type="entry name" value="PROKAR_LIPOPROTEIN"/>
    <property type="match status" value="1"/>
</dbReference>